<dbReference type="Pfam" id="PF00646">
    <property type="entry name" value="F-box"/>
    <property type="match status" value="1"/>
</dbReference>
<feature type="domain" description="F-box" evidence="1">
    <location>
        <begin position="47"/>
        <end position="80"/>
    </location>
</feature>
<evidence type="ECO:0000313" key="3">
    <source>
        <dbReference type="Proteomes" id="UP000799764"/>
    </source>
</evidence>
<sequence length="374" mass="42604">MSIYILPYPHPVLEESIMVMRAARWLSRQLTRLVRYLHPSPGLGALALPPELIFIIAGYLDTPSAVSLSLTSRTMYTLCFSTMPHMDPKGKEELLLWLEKDNGTLYFCHYCTKIHQWNARWGDSNYLRNRGDLPCWEHARNGCICFPIICDITYHHARLIMNRHFYGSIHGLPLSTLRKHCRSYSPIFKVKYAETLQACISDDQLLALATRTISQSRTTARSLRHYIDSQGGWICNHLAINKGNGYNIVQLPELTAGRNTPIHFAPCDTSFGSCPECFTDYDIDITWGGEKGGFVIKIAVYGQLGQCRSPFDWSWLAMTRQRVEGRPRIVRSQDYGPGLVRDRWNRAGGIGSERQGAWVEVPSLRRHLERSGGL</sequence>
<dbReference type="SUPFAM" id="SSF81383">
    <property type="entry name" value="F-box domain"/>
    <property type="match status" value="1"/>
</dbReference>
<dbReference type="InterPro" id="IPR036047">
    <property type="entry name" value="F-box-like_dom_sf"/>
</dbReference>
<accession>A0A9P4UH13</accession>
<organism evidence="2 3">
    <name type="scientific">Karstenula rhodostoma CBS 690.94</name>
    <dbReference type="NCBI Taxonomy" id="1392251"/>
    <lineage>
        <taxon>Eukaryota</taxon>
        <taxon>Fungi</taxon>
        <taxon>Dikarya</taxon>
        <taxon>Ascomycota</taxon>
        <taxon>Pezizomycotina</taxon>
        <taxon>Dothideomycetes</taxon>
        <taxon>Pleosporomycetidae</taxon>
        <taxon>Pleosporales</taxon>
        <taxon>Massarineae</taxon>
        <taxon>Didymosphaeriaceae</taxon>
        <taxon>Karstenula</taxon>
    </lineage>
</organism>
<dbReference type="OrthoDB" id="3766406at2759"/>
<protein>
    <recommendedName>
        <fullName evidence="1">F-box domain-containing protein</fullName>
    </recommendedName>
</protein>
<comment type="caution">
    <text evidence="2">The sequence shown here is derived from an EMBL/GenBank/DDBJ whole genome shotgun (WGS) entry which is preliminary data.</text>
</comment>
<evidence type="ECO:0000313" key="2">
    <source>
        <dbReference type="EMBL" id="KAF2451699.1"/>
    </source>
</evidence>
<keyword evidence="3" id="KW-1185">Reference proteome</keyword>
<name>A0A9P4UH13_9PLEO</name>
<reference evidence="2" key="1">
    <citation type="journal article" date="2020" name="Stud. Mycol.">
        <title>101 Dothideomycetes genomes: a test case for predicting lifestyles and emergence of pathogens.</title>
        <authorList>
            <person name="Haridas S."/>
            <person name="Albert R."/>
            <person name="Binder M."/>
            <person name="Bloem J."/>
            <person name="Labutti K."/>
            <person name="Salamov A."/>
            <person name="Andreopoulos B."/>
            <person name="Baker S."/>
            <person name="Barry K."/>
            <person name="Bills G."/>
            <person name="Bluhm B."/>
            <person name="Cannon C."/>
            <person name="Castanera R."/>
            <person name="Culley D."/>
            <person name="Daum C."/>
            <person name="Ezra D."/>
            <person name="Gonzalez J."/>
            <person name="Henrissat B."/>
            <person name="Kuo A."/>
            <person name="Liang C."/>
            <person name="Lipzen A."/>
            <person name="Lutzoni F."/>
            <person name="Magnuson J."/>
            <person name="Mondo S."/>
            <person name="Nolan M."/>
            <person name="Ohm R."/>
            <person name="Pangilinan J."/>
            <person name="Park H.-J."/>
            <person name="Ramirez L."/>
            <person name="Alfaro M."/>
            <person name="Sun H."/>
            <person name="Tritt A."/>
            <person name="Yoshinaga Y."/>
            <person name="Zwiers L.-H."/>
            <person name="Turgeon B."/>
            <person name="Goodwin S."/>
            <person name="Spatafora J."/>
            <person name="Crous P."/>
            <person name="Grigoriev I."/>
        </authorList>
    </citation>
    <scope>NUCLEOTIDE SEQUENCE</scope>
    <source>
        <strain evidence="2">CBS 690.94</strain>
    </source>
</reference>
<dbReference type="EMBL" id="MU001492">
    <property type="protein sequence ID" value="KAF2451699.1"/>
    <property type="molecule type" value="Genomic_DNA"/>
</dbReference>
<dbReference type="Proteomes" id="UP000799764">
    <property type="component" value="Unassembled WGS sequence"/>
</dbReference>
<dbReference type="CDD" id="cd09917">
    <property type="entry name" value="F-box_SF"/>
    <property type="match status" value="1"/>
</dbReference>
<gene>
    <name evidence="2" type="ORF">P171DRAFT_347695</name>
</gene>
<dbReference type="InterPro" id="IPR001810">
    <property type="entry name" value="F-box_dom"/>
</dbReference>
<dbReference type="AlphaFoldDB" id="A0A9P4UH13"/>
<proteinExistence type="predicted"/>
<evidence type="ECO:0000259" key="1">
    <source>
        <dbReference type="Pfam" id="PF00646"/>
    </source>
</evidence>